<evidence type="ECO:0000313" key="2">
    <source>
        <dbReference type="Proteomes" id="UP000016200"/>
    </source>
</evidence>
<name>S7J3Z0_9CHLA</name>
<sequence length="76" mass="8709">KSNAFATRIPHFTPKSCISSTTISHVNESHAFSLQKTPFNPKKRHFSSEIPPHLTRKRCNFSTRIPDLTRKSRICS</sequence>
<proteinExistence type="predicted"/>
<feature type="non-terminal residue" evidence="1">
    <location>
        <position position="1"/>
    </location>
</feature>
<dbReference type="EMBL" id="ATNB01000146">
    <property type="protein sequence ID" value="EPP34943.1"/>
    <property type="molecule type" value="Genomic_DNA"/>
</dbReference>
<dbReference type="Proteomes" id="UP000016200">
    <property type="component" value="Unassembled WGS sequence"/>
</dbReference>
<gene>
    <name evidence="1" type="ORF">CP10139811_1560</name>
</gene>
<protein>
    <submittedName>
        <fullName evidence="1">Uncharacterized protein</fullName>
    </submittedName>
</protein>
<accession>S7J3Z0</accession>
<reference evidence="1 2" key="1">
    <citation type="submission" date="2013-04" db="EMBL/GenBank/DDBJ databases">
        <title>Genome sequence of Chlamydia psittaci 10-1398/11.</title>
        <authorList>
            <person name="Huot-Creasy H."/>
            <person name="McCracken C.L."/>
            <person name="Humphries M."/>
            <person name="Sachse K."/>
            <person name="Laroucau K."/>
            <person name="Bavoil P."/>
            <person name="Myers G.S."/>
        </authorList>
    </citation>
    <scope>NUCLEOTIDE SEQUENCE [LARGE SCALE GENOMIC DNA]</scope>
    <source>
        <strain evidence="1 2">10_1398_11</strain>
    </source>
</reference>
<feature type="non-terminal residue" evidence="1">
    <location>
        <position position="76"/>
    </location>
</feature>
<dbReference type="AlphaFoldDB" id="S7J3Z0"/>
<evidence type="ECO:0000313" key="1">
    <source>
        <dbReference type="EMBL" id="EPP34943.1"/>
    </source>
</evidence>
<organism evidence="1 2">
    <name type="scientific">Chlamydia ibidis</name>
    <dbReference type="NCBI Taxonomy" id="1405396"/>
    <lineage>
        <taxon>Bacteria</taxon>
        <taxon>Pseudomonadati</taxon>
        <taxon>Chlamydiota</taxon>
        <taxon>Chlamydiia</taxon>
        <taxon>Chlamydiales</taxon>
        <taxon>Chlamydiaceae</taxon>
        <taxon>Chlamydia/Chlamydophila group</taxon>
        <taxon>Chlamydia</taxon>
    </lineage>
</organism>
<comment type="caution">
    <text evidence="1">The sequence shown here is derived from an EMBL/GenBank/DDBJ whole genome shotgun (WGS) entry which is preliminary data.</text>
</comment>